<dbReference type="AlphaFoldDB" id="A0A811UTE2"/>
<gene>
    <name evidence="1" type="ORF">CCAP1982_LOCUS9713</name>
</gene>
<evidence type="ECO:0000313" key="2">
    <source>
        <dbReference type="Proteomes" id="UP000606786"/>
    </source>
</evidence>
<sequence length="132" mass="14762">MTAKGIIVDNKLVINTEIPLLQAQMSEDFRLIAVPLNKGNMTVVAKLKSELIIFNFEFDACYLCNQAQLNRCRKPITTFTFAMEIGPGPQLPTTRAKYLLLNIRTPPITSFNKFKTANFGSNCISPIHGSLR</sequence>
<comment type="caution">
    <text evidence="1">The sequence shown here is derived from an EMBL/GenBank/DDBJ whole genome shotgun (WGS) entry which is preliminary data.</text>
</comment>
<dbReference type="Proteomes" id="UP000606786">
    <property type="component" value="Unassembled WGS sequence"/>
</dbReference>
<organism evidence="1 2">
    <name type="scientific">Ceratitis capitata</name>
    <name type="common">Mediterranean fruit fly</name>
    <name type="synonym">Tephritis capitata</name>
    <dbReference type="NCBI Taxonomy" id="7213"/>
    <lineage>
        <taxon>Eukaryota</taxon>
        <taxon>Metazoa</taxon>
        <taxon>Ecdysozoa</taxon>
        <taxon>Arthropoda</taxon>
        <taxon>Hexapoda</taxon>
        <taxon>Insecta</taxon>
        <taxon>Pterygota</taxon>
        <taxon>Neoptera</taxon>
        <taxon>Endopterygota</taxon>
        <taxon>Diptera</taxon>
        <taxon>Brachycera</taxon>
        <taxon>Muscomorpha</taxon>
        <taxon>Tephritoidea</taxon>
        <taxon>Tephritidae</taxon>
        <taxon>Ceratitis</taxon>
        <taxon>Ceratitis</taxon>
    </lineage>
</organism>
<accession>A0A811UTE2</accession>
<reference evidence="1" key="1">
    <citation type="submission" date="2020-11" db="EMBL/GenBank/DDBJ databases">
        <authorList>
            <person name="Whitehead M."/>
        </authorList>
    </citation>
    <scope>NUCLEOTIDE SEQUENCE</scope>
    <source>
        <strain evidence="1">EGII</strain>
    </source>
</reference>
<protein>
    <submittedName>
        <fullName evidence="1">(Mediterranean fruit fly) hypothetical protein</fullName>
    </submittedName>
</protein>
<keyword evidence="2" id="KW-1185">Reference proteome</keyword>
<dbReference type="EMBL" id="CAJHJT010000023">
    <property type="protein sequence ID" value="CAD7001215.1"/>
    <property type="molecule type" value="Genomic_DNA"/>
</dbReference>
<name>A0A811UTE2_CERCA</name>
<evidence type="ECO:0000313" key="1">
    <source>
        <dbReference type="EMBL" id="CAD7001215.1"/>
    </source>
</evidence>
<proteinExistence type="predicted"/>